<dbReference type="GO" id="GO:0015074">
    <property type="term" value="P:DNA integration"/>
    <property type="evidence" value="ECO:0007669"/>
    <property type="project" value="InterPro"/>
</dbReference>
<dbReference type="InterPro" id="IPR036397">
    <property type="entry name" value="RNaseH_sf"/>
</dbReference>
<dbReference type="Pfam" id="PF00665">
    <property type="entry name" value="rve"/>
    <property type="match status" value="1"/>
</dbReference>
<dbReference type="EMBL" id="JAWQEG010002492">
    <property type="protein sequence ID" value="KAK3871589.1"/>
    <property type="molecule type" value="Genomic_DNA"/>
</dbReference>
<dbReference type="Proteomes" id="UP001286313">
    <property type="component" value="Unassembled WGS sequence"/>
</dbReference>
<gene>
    <name evidence="2" type="ORF">Pcinc_023276</name>
</gene>
<dbReference type="PROSITE" id="PS50994">
    <property type="entry name" value="INTEGRASE"/>
    <property type="match status" value="1"/>
</dbReference>
<keyword evidence="3" id="KW-1185">Reference proteome</keyword>
<feature type="domain" description="Integrase catalytic" evidence="1">
    <location>
        <begin position="584"/>
        <end position="732"/>
    </location>
</feature>
<dbReference type="Gene3D" id="1.10.340.70">
    <property type="match status" value="1"/>
</dbReference>
<dbReference type="InterPro" id="IPR001584">
    <property type="entry name" value="Integrase_cat-core"/>
</dbReference>
<dbReference type="InterPro" id="IPR008042">
    <property type="entry name" value="Retrotrans_Pao"/>
</dbReference>
<protein>
    <recommendedName>
        <fullName evidence="1">Integrase catalytic domain-containing protein</fullName>
    </recommendedName>
</protein>
<dbReference type="InterPro" id="IPR041588">
    <property type="entry name" value="Integrase_H2C2"/>
</dbReference>
<dbReference type="SUPFAM" id="SSF53098">
    <property type="entry name" value="Ribonuclease H-like"/>
    <property type="match status" value="1"/>
</dbReference>
<organism evidence="2 3">
    <name type="scientific">Petrolisthes cinctipes</name>
    <name type="common">Flat porcelain crab</name>
    <dbReference type="NCBI Taxonomy" id="88211"/>
    <lineage>
        <taxon>Eukaryota</taxon>
        <taxon>Metazoa</taxon>
        <taxon>Ecdysozoa</taxon>
        <taxon>Arthropoda</taxon>
        <taxon>Crustacea</taxon>
        <taxon>Multicrustacea</taxon>
        <taxon>Malacostraca</taxon>
        <taxon>Eumalacostraca</taxon>
        <taxon>Eucarida</taxon>
        <taxon>Decapoda</taxon>
        <taxon>Pleocyemata</taxon>
        <taxon>Anomura</taxon>
        <taxon>Galatheoidea</taxon>
        <taxon>Porcellanidae</taxon>
        <taxon>Petrolisthes</taxon>
    </lineage>
</organism>
<evidence type="ECO:0000313" key="2">
    <source>
        <dbReference type="EMBL" id="KAK3871589.1"/>
    </source>
</evidence>
<sequence>MTITGFMGQPKSEDFHIVKPMIKMGRRRKRVTAVVVEELPHVIVVPGLSEVLRDLSSKGFQIAKSKLQGLDPHLEDESELHKLWDLDSIGIDATIPIPDDSVSYQAYLDTVKYEDGQYWIKIMFPCDYTRETTSTRSLEQKIDWDEPLPEHYQDEWKILQTEFEKLSRLNIARLAGMDDKPCSLHVFCDASAKAYGAVAYLVAETKSCLLTSKARVTPVKTRSIPQLELTALLIGTRLASHLQNTLSNLQIKDTHMWSDSEAALQWVRNDQSKLPYVKNRVAEIREIQKDYIFSYTNTNSNPADLLSRGVLVNQLLQNTIWFQGPEWLPEKDQWPQQKPCVVSNISVPEDATPKDNLESFIDMTKFSSLGKLVRVTTKVFTFIKNLYKKRGWNREMYARSPSIILIREVQNQAYAEELKILHSWSRCSPNDQSPESSTKILRSTTRNVCELSKKTLTKYNHYEPSKKILKVNKIIIDLGLYLDDDGIIRCGGRIHNSSLTYGAKNPILIPKDHWFAKLVIRDAHVATLHGGVADTLTYIRRTYWVTKARQSIKTLLRQCIKCRRYDARTIRYPGPPPLPEERVQDSKPFQVVGVDYSGAIQLQNYNEENTGEPKKVYICLFTCATTRAVHLELVTDMSASTFLRAFRRFASRQSCPKVIISDNGSNFRASEPFFKELFKLSEVQQFFESRHCTWKFIAPKSPWQGGFYERMVGVVKRCLRKFYIINVLAQMN</sequence>
<dbReference type="Pfam" id="PF17921">
    <property type="entry name" value="Integrase_H2C2"/>
    <property type="match status" value="1"/>
</dbReference>
<dbReference type="GO" id="GO:0003676">
    <property type="term" value="F:nucleic acid binding"/>
    <property type="evidence" value="ECO:0007669"/>
    <property type="project" value="InterPro"/>
</dbReference>
<name>A0AAE1FC45_PETCI</name>
<reference evidence="2" key="1">
    <citation type="submission" date="2023-10" db="EMBL/GenBank/DDBJ databases">
        <title>Genome assemblies of two species of porcelain crab, Petrolisthes cinctipes and Petrolisthes manimaculis (Anomura: Porcellanidae).</title>
        <authorList>
            <person name="Angst P."/>
        </authorList>
    </citation>
    <scope>NUCLEOTIDE SEQUENCE</scope>
    <source>
        <strain evidence="2">PB745_01</strain>
        <tissue evidence="2">Gill</tissue>
    </source>
</reference>
<dbReference type="InterPro" id="IPR012337">
    <property type="entry name" value="RNaseH-like_sf"/>
</dbReference>
<accession>A0AAE1FC45</accession>
<dbReference type="Pfam" id="PF05380">
    <property type="entry name" value="Peptidase_A17"/>
    <property type="match status" value="1"/>
</dbReference>
<proteinExistence type="predicted"/>
<dbReference type="PANTHER" id="PTHR47331">
    <property type="entry name" value="PHD-TYPE DOMAIN-CONTAINING PROTEIN"/>
    <property type="match status" value="1"/>
</dbReference>
<evidence type="ECO:0000313" key="3">
    <source>
        <dbReference type="Proteomes" id="UP001286313"/>
    </source>
</evidence>
<comment type="caution">
    <text evidence="2">The sequence shown here is derived from an EMBL/GenBank/DDBJ whole genome shotgun (WGS) entry which is preliminary data.</text>
</comment>
<dbReference type="AlphaFoldDB" id="A0AAE1FC45"/>
<dbReference type="Gene3D" id="3.30.420.10">
    <property type="entry name" value="Ribonuclease H-like superfamily/Ribonuclease H"/>
    <property type="match status" value="1"/>
</dbReference>
<evidence type="ECO:0000259" key="1">
    <source>
        <dbReference type="PROSITE" id="PS50994"/>
    </source>
</evidence>